<name>A0AA38PPS9_9AGAR</name>
<comment type="caution">
    <text evidence="1">The sequence shown here is derived from an EMBL/GenBank/DDBJ whole genome shotgun (WGS) entry which is preliminary data.</text>
</comment>
<proteinExistence type="predicted"/>
<evidence type="ECO:0000313" key="2">
    <source>
        <dbReference type="Proteomes" id="UP001163850"/>
    </source>
</evidence>
<sequence>MHTSKYDYLFKLLLIGDSGVGKVLLLASHTHSTPSNLPPCCLAVNESTRSPDTKRVYSRLVWPCSTPSKANESGIDSFAAISVGRHQTSLFPDSFGRAICHPPGLPTPNESGNRLVWPRSTPSKASESIPDSFAAISVGRHQTSLFPDSFGRARHPAKQASLEIDSFAPRATTICHLPSRPAESSLPPHLHFCHAGSVGSVVPAVAVPL</sequence>
<evidence type="ECO:0000313" key="1">
    <source>
        <dbReference type="EMBL" id="KAJ3979504.1"/>
    </source>
</evidence>
<reference evidence="1" key="1">
    <citation type="submission" date="2022-08" db="EMBL/GenBank/DDBJ databases">
        <authorList>
            <consortium name="DOE Joint Genome Institute"/>
            <person name="Min B."/>
            <person name="Riley R."/>
            <person name="Sierra-Patev S."/>
            <person name="Naranjo-Ortiz M."/>
            <person name="Looney B."/>
            <person name="Konkel Z."/>
            <person name="Slot J.C."/>
            <person name="Sakamoto Y."/>
            <person name="Steenwyk J.L."/>
            <person name="Rokas A."/>
            <person name="Carro J."/>
            <person name="Camarero S."/>
            <person name="Ferreira P."/>
            <person name="Molpeceres G."/>
            <person name="Ruiz-Duenas F.J."/>
            <person name="Serrano A."/>
            <person name="Henrissat B."/>
            <person name="Drula E."/>
            <person name="Hughes K.W."/>
            <person name="Mata J.L."/>
            <person name="Ishikawa N.K."/>
            <person name="Vargas-Isla R."/>
            <person name="Ushijima S."/>
            <person name="Smith C.A."/>
            <person name="Ahrendt S."/>
            <person name="Andreopoulos W."/>
            <person name="He G."/>
            <person name="Labutti K."/>
            <person name="Lipzen A."/>
            <person name="Ng V."/>
            <person name="Sandor L."/>
            <person name="Barry K."/>
            <person name="Martinez A.T."/>
            <person name="Xiao Y."/>
            <person name="Gibbons J.G."/>
            <person name="Terashima K."/>
            <person name="Hibbett D.S."/>
            <person name="Grigoriev I.V."/>
        </authorList>
    </citation>
    <scope>NUCLEOTIDE SEQUENCE</scope>
    <source>
        <strain evidence="1">TFB7829</strain>
    </source>
</reference>
<dbReference type="Proteomes" id="UP001163850">
    <property type="component" value="Unassembled WGS sequence"/>
</dbReference>
<dbReference type="AlphaFoldDB" id="A0AA38PPS9"/>
<gene>
    <name evidence="1" type="ORF">F5890DRAFT_1636398</name>
</gene>
<organism evidence="1 2">
    <name type="scientific">Lentinula detonsa</name>
    <dbReference type="NCBI Taxonomy" id="2804962"/>
    <lineage>
        <taxon>Eukaryota</taxon>
        <taxon>Fungi</taxon>
        <taxon>Dikarya</taxon>
        <taxon>Basidiomycota</taxon>
        <taxon>Agaricomycotina</taxon>
        <taxon>Agaricomycetes</taxon>
        <taxon>Agaricomycetidae</taxon>
        <taxon>Agaricales</taxon>
        <taxon>Marasmiineae</taxon>
        <taxon>Omphalotaceae</taxon>
        <taxon>Lentinula</taxon>
    </lineage>
</organism>
<dbReference type="EMBL" id="MU802326">
    <property type="protein sequence ID" value="KAJ3979504.1"/>
    <property type="molecule type" value="Genomic_DNA"/>
</dbReference>
<protein>
    <recommendedName>
        <fullName evidence="3">Ras-domain-containing protein</fullName>
    </recommendedName>
</protein>
<evidence type="ECO:0008006" key="3">
    <source>
        <dbReference type="Google" id="ProtNLM"/>
    </source>
</evidence>
<accession>A0AA38PPS9</accession>